<proteinExistence type="predicted"/>
<dbReference type="EMBL" id="CP062916">
    <property type="protein sequence ID" value="QPF10855.1"/>
    <property type="molecule type" value="Genomic_DNA"/>
</dbReference>
<dbReference type="Proteomes" id="UP000594500">
    <property type="component" value="Chromosome"/>
</dbReference>
<gene>
    <name evidence="1" type="ORF">IMO34_11030</name>
</gene>
<evidence type="ECO:0000313" key="1">
    <source>
        <dbReference type="EMBL" id="QPF10855.1"/>
    </source>
</evidence>
<name>A0AAP9XSS0_RAOTE</name>
<dbReference type="AlphaFoldDB" id="A0AAP9XSS0"/>
<reference evidence="1 2" key="1">
    <citation type="submission" date="2020-10" db="EMBL/GenBank/DDBJ databases">
        <title>Resistance determinants and their genetic context in bacteria from a longitudinal study of pigs reared under conventional and antibiotic-free husbandry practices.</title>
        <authorList>
            <person name="Poulin-Laprade D."/>
            <person name="Brouard J.-S."/>
            <person name="Gagnon N."/>
            <person name="Turcotte A."/>
            <person name="Langlois A."/>
            <person name="Matte J.J."/>
            <person name="Carrillo C.D."/>
            <person name="Zaheer R."/>
            <person name="McAllister T."/>
            <person name="Topp E."/>
            <person name="Talbot G."/>
        </authorList>
    </citation>
    <scope>NUCLEOTIDE SEQUENCE [LARGE SCALE GENOMIC DNA]</scope>
    <source>
        <strain evidence="1 2">Res13-Abat-PEB01-P1-04-A</strain>
    </source>
</reference>
<sequence length="118" mass="14006">MEYALFSYFAVGARLLHPSDKQRQRPPGTEHLLWFWRKQAPPDVISGYQLPFFAKIKIPPWKNEETNAPRYSLIAYSEQRSIGLLCRPTLLKMRFIIKHIINKQKEKKNTTTKTVRYE</sequence>
<dbReference type="RefSeq" id="WP_195711215.1">
    <property type="nucleotide sequence ID" value="NZ_CP062916.1"/>
</dbReference>
<accession>A0AAP9XSS0</accession>
<evidence type="ECO:0000313" key="2">
    <source>
        <dbReference type="Proteomes" id="UP000594500"/>
    </source>
</evidence>
<protein>
    <submittedName>
        <fullName evidence="1">Uncharacterized protein</fullName>
    </submittedName>
</protein>
<organism evidence="1 2">
    <name type="scientific">Raoultella terrigena</name>
    <name type="common">Klebsiella terrigena</name>
    <dbReference type="NCBI Taxonomy" id="577"/>
    <lineage>
        <taxon>Bacteria</taxon>
        <taxon>Pseudomonadati</taxon>
        <taxon>Pseudomonadota</taxon>
        <taxon>Gammaproteobacteria</taxon>
        <taxon>Enterobacterales</taxon>
        <taxon>Enterobacteriaceae</taxon>
        <taxon>Klebsiella/Raoultella group</taxon>
        <taxon>Raoultella</taxon>
    </lineage>
</organism>